<comment type="caution">
    <text evidence="9">The sequence shown here is derived from an EMBL/GenBank/DDBJ whole genome shotgun (WGS) entry which is preliminary data.</text>
</comment>
<comment type="catalytic activity">
    <reaction evidence="7">
        <text>a UDP-3-O-[(3R)-3-hydroxyacyl]-alpha-D-glucosamine + a (3R)-hydroxyacyl-[ACP] = a UDP-2-N,3-O-bis[(3R)-3-hydroxyacyl]-alpha-D-glucosamine + holo-[ACP] + H(+)</text>
        <dbReference type="Rhea" id="RHEA:53836"/>
        <dbReference type="Rhea" id="RHEA-COMP:9685"/>
        <dbReference type="Rhea" id="RHEA-COMP:9945"/>
        <dbReference type="ChEBI" id="CHEBI:15378"/>
        <dbReference type="ChEBI" id="CHEBI:64479"/>
        <dbReference type="ChEBI" id="CHEBI:78827"/>
        <dbReference type="ChEBI" id="CHEBI:137740"/>
        <dbReference type="ChEBI" id="CHEBI:137748"/>
        <dbReference type="EC" id="2.3.1.191"/>
    </reaction>
</comment>
<dbReference type="InterPro" id="IPR007691">
    <property type="entry name" value="LpxD"/>
</dbReference>
<comment type="pathway">
    <text evidence="7">Bacterial outer membrane biogenesis; LPS lipid A biosynthesis.</text>
</comment>
<evidence type="ECO:0000256" key="7">
    <source>
        <dbReference type="HAMAP-Rule" id="MF_00523"/>
    </source>
</evidence>
<dbReference type="EC" id="2.3.1.191" evidence="7"/>
<dbReference type="Gene3D" id="1.20.5.170">
    <property type="match status" value="1"/>
</dbReference>
<keyword evidence="10" id="KW-1185">Reference proteome</keyword>
<comment type="similarity">
    <text evidence="7">Belongs to the transferase hexapeptide repeat family. LpxD subfamily.</text>
</comment>
<evidence type="ECO:0000256" key="5">
    <source>
        <dbReference type="ARBA" id="ARBA00023098"/>
    </source>
</evidence>
<evidence type="ECO:0000256" key="2">
    <source>
        <dbReference type="ARBA" id="ARBA00022556"/>
    </source>
</evidence>
<keyword evidence="6 7" id="KW-0012">Acyltransferase</keyword>
<proteinExistence type="inferred from homology"/>
<feature type="domain" description="UDP-3-O-[3-hydroxymyristoyl] glucosamine N-acyltransferase non-repeat region" evidence="8">
    <location>
        <begin position="23"/>
        <end position="89"/>
    </location>
</feature>
<dbReference type="Proteomes" id="UP000298133">
    <property type="component" value="Unassembled WGS sequence"/>
</dbReference>
<keyword evidence="1 7" id="KW-0444">Lipid biosynthesis</keyword>
<dbReference type="OrthoDB" id="9784739at2"/>
<organism evidence="9 10">
    <name type="scientific">Gammaproteobacteria bacterium LSUCC0057</name>
    <dbReference type="NCBI Taxonomy" id="2559237"/>
    <lineage>
        <taxon>Bacteria</taxon>
        <taxon>Pseudomonadati</taxon>
        <taxon>Pseudomonadota</taxon>
        <taxon>Gammaproteobacteria</taxon>
        <taxon>Cellvibrionales</taxon>
        <taxon>Porticoccaceae</taxon>
        <taxon>SAR92 clade</taxon>
    </lineage>
</organism>
<evidence type="ECO:0000256" key="3">
    <source>
        <dbReference type="ARBA" id="ARBA00022679"/>
    </source>
</evidence>
<dbReference type="GO" id="GO:0016410">
    <property type="term" value="F:N-acyltransferase activity"/>
    <property type="evidence" value="ECO:0007669"/>
    <property type="project" value="InterPro"/>
</dbReference>
<name>A0A4Y8UML2_9GAMM</name>
<dbReference type="CDD" id="cd03352">
    <property type="entry name" value="LbH_LpxD"/>
    <property type="match status" value="1"/>
</dbReference>
<dbReference type="Gene3D" id="3.40.1390.10">
    <property type="entry name" value="MurE/MurF, N-terminal domain"/>
    <property type="match status" value="1"/>
</dbReference>
<evidence type="ECO:0000259" key="8">
    <source>
        <dbReference type="Pfam" id="PF04613"/>
    </source>
</evidence>
<dbReference type="GO" id="GO:0016020">
    <property type="term" value="C:membrane"/>
    <property type="evidence" value="ECO:0007669"/>
    <property type="project" value="GOC"/>
</dbReference>
<comment type="function">
    <text evidence="7">Catalyzes the N-acylation of UDP-3-O-acylglucosamine using 3-hydroxyacyl-ACP as the acyl donor. Is involved in the biosynthesis of lipid A, a phosphorylated glycolipid that anchors the lipopolysaccharide to the outer membrane of the cell.</text>
</comment>
<dbReference type="GO" id="GO:0103118">
    <property type="term" value="F:UDP-3-O-[(3R)-3-hydroxyacyl]-glucosamine N-acyltransferase activity"/>
    <property type="evidence" value="ECO:0007669"/>
    <property type="project" value="UniProtKB-EC"/>
</dbReference>
<evidence type="ECO:0000313" key="10">
    <source>
        <dbReference type="Proteomes" id="UP000298133"/>
    </source>
</evidence>
<keyword evidence="4 7" id="KW-0677">Repeat</keyword>
<accession>A0A4Y8UML2</accession>
<reference evidence="9 10" key="1">
    <citation type="submission" date="2019-03" db="EMBL/GenBank/DDBJ databases">
        <title>Draft genome of Gammaproteobacteria bacterium LSUCC0057, a member of the SAR92 clade.</title>
        <authorList>
            <person name="Lanclos V.C."/>
            <person name="Doiron C."/>
            <person name="Henson M.W."/>
            <person name="Thrash J.C."/>
        </authorList>
    </citation>
    <scope>NUCLEOTIDE SEQUENCE [LARGE SCALE GENOMIC DNA]</scope>
    <source>
        <strain evidence="9 10">LSUCC0057</strain>
    </source>
</reference>
<dbReference type="NCBIfam" id="NF002060">
    <property type="entry name" value="PRK00892.1"/>
    <property type="match status" value="1"/>
</dbReference>
<gene>
    <name evidence="7 9" type="primary">lpxD</name>
    <name evidence="9" type="ORF">E3W66_02700</name>
</gene>
<comment type="subunit">
    <text evidence="7">Homotrimer.</text>
</comment>
<dbReference type="HAMAP" id="MF_00523">
    <property type="entry name" value="LpxD"/>
    <property type="match status" value="1"/>
</dbReference>
<evidence type="ECO:0000313" key="9">
    <source>
        <dbReference type="EMBL" id="TFH68879.1"/>
    </source>
</evidence>
<dbReference type="PANTHER" id="PTHR43378">
    <property type="entry name" value="UDP-3-O-ACYLGLUCOSAMINE N-ACYLTRANSFERASE"/>
    <property type="match status" value="1"/>
</dbReference>
<evidence type="ECO:0000256" key="1">
    <source>
        <dbReference type="ARBA" id="ARBA00022516"/>
    </source>
</evidence>
<dbReference type="GO" id="GO:0009245">
    <property type="term" value="P:lipid A biosynthetic process"/>
    <property type="evidence" value="ECO:0007669"/>
    <property type="project" value="UniProtKB-UniRule"/>
</dbReference>
<dbReference type="PANTHER" id="PTHR43378:SF2">
    <property type="entry name" value="UDP-3-O-ACYLGLUCOSAMINE N-ACYLTRANSFERASE 1, MITOCHONDRIAL-RELATED"/>
    <property type="match status" value="1"/>
</dbReference>
<keyword evidence="5 7" id="KW-0443">Lipid metabolism</keyword>
<dbReference type="SUPFAM" id="SSF51161">
    <property type="entry name" value="Trimeric LpxA-like enzymes"/>
    <property type="match status" value="1"/>
</dbReference>
<dbReference type="InterPro" id="IPR020573">
    <property type="entry name" value="UDP_GlcNAc_AcTrfase_non-rep"/>
</dbReference>
<dbReference type="EMBL" id="SPIA01000001">
    <property type="protein sequence ID" value="TFH68879.1"/>
    <property type="molecule type" value="Genomic_DNA"/>
</dbReference>
<keyword evidence="3 7" id="KW-0808">Transferase</keyword>
<dbReference type="InterPro" id="IPR001451">
    <property type="entry name" value="Hexapep"/>
</dbReference>
<dbReference type="InterPro" id="IPR011004">
    <property type="entry name" value="Trimer_LpxA-like_sf"/>
</dbReference>
<evidence type="ECO:0000256" key="4">
    <source>
        <dbReference type="ARBA" id="ARBA00022737"/>
    </source>
</evidence>
<keyword evidence="2 7" id="KW-0441">Lipid A biosynthesis</keyword>
<dbReference type="Pfam" id="PF00132">
    <property type="entry name" value="Hexapep"/>
    <property type="match status" value="2"/>
</dbReference>
<feature type="active site" description="Proton acceptor" evidence="7">
    <location>
        <position position="240"/>
    </location>
</feature>
<dbReference type="UniPathway" id="UPA00973"/>
<dbReference type="AlphaFoldDB" id="A0A4Y8UML2"/>
<protein>
    <recommendedName>
        <fullName evidence="7">UDP-3-O-acylglucosamine N-acyltransferase</fullName>
        <ecNumber evidence="7">2.3.1.191</ecNumber>
    </recommendedName>
</protein>
<dbReference type="Pfam" id="PF04613">
    <property type="entry name" value="LpxD"/>
    <property type="match status" value="1"/>
</dbReference>
<dbReference type="NCBIfam" id="TIGR01853">
    <property type="entry name" value="lipid_A_lpxD"/>
    <property type="match status" value="1"/>
</dbReference>
<dbReference type="Gene3D" id="2.160.10.10">
    <property type="entry name" value="Hexapeptide repeat proteins"/>
    <property type="match status" value="1"/>
</dbReference>
<sequence length="335" mass="33587">MAAMTLAELAERLDAQLQGDPSHVITALAPLATATAGDLAFLANGKYRHQLANCQAGAVLLDAASAATYPAACLIVANPYVAFARATALFANAPAASGSIDPRAVIDPTAELGAAVSVGANAVIAAGVTVGAGSVIGANCVIGADSQLGCHCQLAANVTLYHNVQLGDRVTVHSGAVIGADGFGFAPNGEGGWQKIHQLGGVRIGSDVEIGANTTIDRGALADTVIGNQVILDNHVQIGHNAVVGDGTAMAAYSGLAGSATVGKHCILAGDVGVVGHISVADGVQITAKSLVTKTITEPGSYSSGTPLMPSGQWRKSAVRFAQLDELARAIKTRK</sequence>
<evidence type="ECO:0000256" key="6">
    <source>
        <dbReference type="ARBA" id="ARBA00023315"/>
    </source>
</evidence>